<dbReference type="SUPFAM" id="SSF75011">
    <property type="entry name" value="3-carboxy-cis,cis-mucoante lactonizing enzyme"/>
    <property type="match status" value="1"/>
</dbReference>
<keyword evidence="3" id="KW-0964">Secreted</keyword>
<dbReference type="PANTHER" id="PTHR10009:SF8">
    <property type="entry name" value="IP19120P"/>
    <property type="match status" value="1"/>
</dbReference>
<feature type="chain" id="PRO_5008580851" description="Bee-milk protein" evidence="4">
    <location>
        <begin position="17"/>
        <end position="343"/>
    </location>
</feature>
<proteinExistence type="inferred from homology"/>
<organism evidence="5">
    <name type="scientific">Clastoptera arizonana</name>
    <name type="common">Arizona spittle bug</name>
    <dbReference type="NCBI Taxonomy" id="38151"/>
    <lineage>
        <taxon>Eukaryota</taxon>
        <taxon>Metazoa</taxon>
        <taxon>Ecdysozoa</taxon>
        <taxon>Arthropoda</taxon>
        <taxon>Hexapoda</taxon>
        <taxon>Insecta</taxon>
        <taxon>Pterygota</taxon>
        <taxon>Neoptera</taxon>
        <taxon>Paraneoptera</taxon>
        <taxon>Hemiptera</taxon>
        <taxon>Auchenorrhyncha</taxon>
        <taxon>Cercopoidea</taxon>
        <taxon>Clastopteridae</taxon>
        <taxon>Clastoptera</taxon>
    </lineage>
</organism>
<dbReference type="EMBL" id="GEDC01017654">
    <property type="protein sequence ID" value="JAS19644.1"/>
    <property type="molecule type" value="Transcribed_RNA"/>
</dbReference>
<dbReference type="Pfam" id="PF03022">
    <property type="entry name" value="MRJP"/>
    <property type="match status" value="1"/>
</dbReference>
<accession>A0A1B6D1S7</accession>
<sequence>MYLFVILLNCFVVAHTWNLSSFELDFNVVNHVNVVRNRAILSVPRVSESQRVTLLEAPWPEKTSRIRQVTAFPRNTIQPIDDCTSVQSAVSSDDDTKGRLYVLDQGFNNCEPKIIVYDLRNNKKISDTTLSGILPNQLHTIIIDTASPYGTRAYIGDAGDSSLIIYNANNRHWWKAELSPPPGLKLINVPSYDMVISALKNQPKLYLTSFDSDKLFSLSLIDLRNFEGPVAIYCDKPDFNAITLSITTEGSKLGRSVGLTVDVRNGVYYYLPSDYACMRWDSRQPMRAESHDVVLQSADKLPDVKQIFTDSQNQMWVLLGATNTDGFHCLLLRRPNYLPIIYS</sequence>
<dbReference type="InterPro" id="IPR011042">
    <property type="entry name" value="6-blade_b-propeller_TolB-like"/>
</dbReference>
<name>A0A1B6D1S7_9HEMI</name>
<protein>
    <recommendedName>
        <fullName evidence="6">Bee-milk protein</fullName>
    </recommendedName>
</protein>
<evidence type="ECO:0000313" key="5">
    <source>
        <dbReference type="EMBL" id="JAS19644.1"/>
    </source>
</evidence>
<feature type="signal peptide" evidence="4">
    <location>
        <begin position="1"/>
        <end position="16"/>
    </location>
</feature>
<dbReference type="PANTHER" id="PTHR10009">
    <property type="entry name" value="PROTEIN YELLOW-RELATED"/>
    <property type="match status" value="1"/>
</dbReference>
<comment type="subcellular location">
    <subcellularLocation>
        <location evidence="1">Secreted</location>
    </subcellularLocation>
</comment>
<evidence type="ECO:0000256" key="2">
    <source>
        <dbReference type="ARBA" id="ARBA00009127"/>
    </source>
</evidence>
<keyword evidence="4" id="KW-0732">Signal</keyword>
<evidence type="ECO:0008006" key="6">
    <source>
        <dbReference type="Google" id="ProtNLM"/>
    </source>
</evidence>
<dbReference type="Gene3D" id="2.120.10.30">
    <property type="entry name" value="TolB, C-terminal domain"/>
    <property type="match status" value="1"/>
</dbReference>
<evidence type="ECO:0000256" key="1">
    <source>
        <dbReference type="ARBA" id="ARBA00004613"/>
    </source>
</evidence>
<evidence type="ECO:0000256" key="4">
    <source>
        <dbReference type="SAM" id="SignalP"/>
    </source>
</evidence>
<dbReference type="AlphaFoldDB" id="A0A1B6D1S7"/>
<gene>
    <name evidence="5" type="ORF">g.1329</name>
</gene>
<evidence type="ECO:0000256" key="3">
    <source>
        <dbReference type="ARBA" id="ARBA00022525"/>
    </source>
</evidence>
<reference evidence="5" key="1">
    <citation type="submission" date="2015-12" db="EMBL/GenBank/DDBJ databases">
        <title>De novo transcriptome assembly of four potential Pierce s Disease insect vectors from Arizona vineyards.</title>
        <authorList>
            <person name="Tassone E.E."/>
        </authorList>
    </citation>
    <scope>NUCLEOTIDE SEQUENCE</scope>
</reference>
<dbReference type="GO" id="GO:0005576">
    <property type="term" value="C:extracellular region"/>
    <property type="evidence" value="ECO:0007669"/>
    <property type="project" value="UniProtKB-SubCell"/>
</dbReference>
<dbReference type="InterPro" id="IPR017996">
    <property type="entry name" value="MRJP/yellow-related"/>
</dbReference>
<comment type="similarity">
    <text evidence="2">Belongs to the major royal jelly protein family.</text>
</comment>